<dbReference type="GO" id="GO:0016020">
    <property type="term" value="C:membrane"/>
    <property type="evidence" value="ECO:0007669"/>
    <property type="project" value="UniProtKB-SubCell"/>
</dbReference>
<protein>
    <recommendedName>
        <fullName evidence="4">Wall-associated receptor kinase galacturonan-binding domain-containing protein</fullName>
    </recommendedName>
</protein>
<feature type="domain" description="Wall-associated receptor kinase galacturonan-binding" evidence="4">
    <location>
        <begin position="50"/>
        <end position="97"/>
    </location>
</feature>
<dbReference type="AlphaFoldDB" id="A0AAQ3TR06"/>
<comment type="subcellular location">
    <subcellularLocation>
        <location evidence="1">Membrane</location>
        <topology evidence="1">Single-pass membrane protein</topology>
    </subcellularLocation>
</comment>
<proteinExistence type="predicted"/>
<dbReference type="Pfam" id="PF13947">
    <property type="entry name" value="GUB_WAK_bind"/>
    <property type="match status" value="1"/>
</dbReference>
<evidence type="ECO:0000256" key="1">
    <source>
        <dbReference type="ARBA" id="ARBA00004167"/>
    </source>
</evidence>
<gene>
    <name evidence="5" type="ORF">U9M48_025855</name>
</gene>
<dbReference type="EMBL" id="CP144749">
    <property type="protein sequence ID" value="WVZ78090.1"/>
    <property type="molecule type" value="Genomic_DNA"/>
</dbReference>
<dbReference type="InterPro" id="IPR025287">
    <property type="entry name" value="WAK_GUB"/>
</dbReference>
<name>A0AAQ3TR06_PASNO</name>
<accession>A0AAQ3TR06</accession>
<sequence>MCSTVAMVLVRACVVLMCLAAMPPRTKQVHAAAAGNGLSVIPSKASLAQCLTSCGNVSISYPFGIGFELTCDNTTHPPSLFFGNSSTQITSIDVGYNIVYASGVVYNNLTIDLGTVDITKSWEAPATKGATLFSSHNFLYVVGCGVEAYIFGDNMTDLIGSCMSICADNTDIMMDGPNVGHGNCGGFGCCTIWLGDRQTFILKLGRRNGTMAQLDGVLPNVKVILSSGDAFFTDDLYASSVNTSNVDDMIFDIAITDQPSCASAQAQGNNKNKNTYASSAMTMIDLEEAINCYCPGQPEGNPYVIDGCIQDGINKPEL</sequence>
<keyword evidence="2 3" id="KW-0732">Signal</keyword>
<organism evidence="5 6">
    <name type="scientific">Paspalum notatum var. saurae</name>
    <dbReference type="NCBI Taxonomy" id="547442"/>
    <lineage>
        <taxon>Eukaryota</taxon>
        <taxon>Viridiplantae</taxon>
        <taxon>Streptophyta</taxon>
        <taxon>Embryophyta</taxon>
        <taxon>Tracheophyta</taxon>
        <taxon>Spermatophyta</taxon>
        <taxon>Magnoliopsida</taxon>
        <taxon>Liliopsida</taxon>
        <taxon>Poales</taxon>
        <taxon>Poaceae</taxon>
        <taxon>PACMAD clade</taxon>
        <taxon>Panicoideae</taxon>
        <taxon>Andropogonodae</taxon>
        <taxon>Paspaleae</taxon>
        <taxon>Paspalinae</taxon>
        <taxon>Paspalum</taxon>
    </lineage>
</organism>
<feature type="chain" id="PRO_5042925263" description="Wall-associated receptor kinase galacturonan-binding domain-containing protein" evidence="3">
    <location>
        <begin position="21"/>
        <end position="318"/>
    </location>
</feature>
<dbReference type="Proteomes" id="UP001341281">
    <property type="component" value="Chromosome 05"/>
</dbReference>
<evidence type="ECO:0000256" key="2">
    <source>
        <dbReference type="ARBA" id="ARBA00022729"/>
    </source>
</evidence>
<evidence type="ECO:0000313" key="5">
    <source>
        <dbReference type="EMBL" id="WVZ78090.1"/>
    </source>
</evidence>
<evidence type="ECO:0000256" key="3">
    <source>
        <dbReference type="SAM" id="SignalP"/>
    </source>
</evidence>
<evidence type="ECO:0000313" key="6">
    <source>
        <dbReference type="Proteomes" id="UP001341281"/>
    </source>
</evidence>
<feature type="signal peptide" evidence="3">
    <location>
        <begin position="1"/>
        <end position="20"/>
    </location>
</feature>
<reference evidence="5 6" key="1">
    <citation type="submission" date="2024-02" db="EMBL/GenBank/DDBJ databases">
        <title>High-quality chromosome-scale genome assembly of Pensacola bahiagrass (Paspalum notatum Flugge var. saurae).</title>
        <authorList>
            <person name="Vega J.M."/>
            <person name="Podio M."/>
            <person name="Orjuela J."/>
            <person name="Siena L.A."/>
            <person name="Pessino S.C."/>
            <person name="Combes M.C."/>
            <person name="Mariac C."/>
            <person name="Albertini E."/>
            <person name="Pupilli F."/>
            <person name="Ortiz J.P.A."/>
            <person name="Leblanc O."/>
        </authorList>
    </citation>
    <scope>NUCLEOTIDE SEQUENCE [LARGE SCALE GENOMIC DNA]</scope>
    <source>
        <strain evidence="5">R1</strain>
        <tissue evidence="5">Leaf</tissue>
    </source>
</reference>
<dbReference type="PANTHER" id="PTHR33491">
    <property type="entry name" value="OSJNBA0016N04.9 PROTEIN"/>
    <property type="match status" value="1"/>
</dbReference>
<keyword evidence="6" id="KW-1185">Reference proteome</keyword>
<dbReference type="GO" id="GO:0030247">
    <property type="term" value="F:polysaccharide binding"/>
    <property type="evidence" value="ECO:0007669"/>
    <property type="project" value="InterPro"/>
</dbReference>
<evidence type="ECO:0000259" key="4">
    <source>
        <dbReference type="Pfam" id="PF13947"/>
    </source>
</evidence>